<dbReference type="EMBL" id="CP054212">
    <property type="protein sequence ID" value="QKJ88625.1"/>
    <property type="molecule type" value="Genomic_DNA"/>
</dbReference>
<name>A0A6M8UDG1_9GAMM</name>
<feature type="transmembrane region" description="Helical" evidence="1">
    <location>
        <begin position="6"/>
        <end position="23"/>
    </location>
</feature>
<dbReference type="RefSeq" id="WP_173635480.1">
    <property type="nucleotide sequence ID" value="NZ_CP054212.1"/>
</dbReference>
<sequence length="279" mass="30946">MNHRVLFFLSIMAIGVGVAGIFLQQQKNSQIEHKEEVKHEDAPHSILVAKATRDLRSGDILAPQDYEVTSLKSSSTVTDPRDISSAPGGNIRGYLVTNNTQKGSELTLSMLLSPSHPDYARRSLGVNEMPYSFPITSTDNYLLSSTKAGDKLALYIRIREVEKGKTEMVGLADEGASSLSSSHTPKYVVSRIFEQVTVLDSKRFETAKESESRYAQENKPIGMIVLRLNQKQLAILRTIEKSGQLFLLPDSTARQGVKRIGMDDVLPQLRSVKELRGKK</sequence>
<keyword evidence="3" id="KW-1185">Reference proteome</keyword>
<keyword evidence="1" id="KW-0472">Membrane</keyword>
<dbReference type="KEGG" id="pmak:PMPD1_3711"/>
<protein>
    <submittedName>
        <fullName evidence="2">Pilus assembly protein CpaB</fullName>
    </submittedName>
</protein>
<organism evidence="2 3">
    <name type="scientific">Paramixta manurensis</name>
    <dbReference type="NCBI Taxonomy" id="2740817"/>
    <lineage>
        <taxon>Bacteria</taxon>
        <taxon>Pseudomonadati</taxon>
        <taxon>Pseudomonadota</taxon>
        <taxon>Gammaproteobacteria</taxon>
        <taxon>Enterobacterales</taxon>
        <taxon>Erwiniaceae</taxon>
        <taxon>Paramixta</taxon>
    </lineage>
</organism>
<reference evidence="2 3" key="1">
    <citation type="submission" date="2020-06" db="EMBL/GenBank/DDBJ databases">
        <title>Genome sequence of Paramixta manurensis strain PD-1.</title>
        <authorList>
            <person name="Lee C.W."/>
            <person name="Kim J."/>
        </authorList>
    </citation>
    <scope>NUCLEOTIDE SEQUENCE [LARGE SCALE GENOMIC DNA]</scope>
    <source>
        <strain evidence="2 3">PD-1</strain>
    </source>
</reference>
<evidence type="ECO:0000313" key="3">
    <source>
        <dbReference type="Proteomes" id="UP000505325"/>
    </source>
</evidence>
<dbReference type="AlphaFoldDB" id="A0A6M8UDG1"/>
<dbReference type="Proteomes" id="UP000505325">
    <property type="component" value="Chromosome"/>
</dbReference>
<proteinExistence type="predicted"/>
<evidence type="ECO:0000256" key="1">
    <source>
        <dbReference type="SAM" id="Phobius"/>
    </source>
</evidence>
<gene>
    <name evidence="2" type="ORF">PMPD1_3711</name>
</gene>
<accession>A0A6M8UDG1</accession>
<keyword evidence="1" id="KW-1133">Transmembrane helix</keyword>
<keyword evidence="1" id="KW-0812">Transmembrane</keyword>
<evidence type="ECO:0000313" key="2">
    <source>
        <dbReference type="EMBL" id="QKJ88625.1"/>
    </source>
</evidence>